<comment type="caution">
    <text evidence="2">The sequence shown here is derived from an EMBL/GenBank/DDBJ whole genome shotgun (WGS) entry which is preliminary data.</text>
</comment>
<reference evidence="2" key="1">
    <citation type="submission" date="2020-06" db="EMBL/GenBank/DDBJ databases">
        <authorList>
            <person name="Li T."/>
            <person name="Hu X."/>
            <person name="Zhang T."/>
            <person name="Song X."/>
            <person name="Zhang H."/>
            <person name="Dai N."/>
            <person name="Sheng W."/>
            <person name="Hou X."/>
            <person name="Wei L."/>
        </authorList>
    </citation>
    <scope>NUCLEOTIDE SEQUENCE</scope>
    <source>
        <strain evidence="2">K16</strain>
        <tissue evidence="2">Leaf</tissue>
    </source>
</reference>
<protein>
    <submittedName>
        <fullName evidence="2">Uncharacterized protein</fullName>
    </submittedName>
</protein>
<reference evidence="2" key="2">
    <citation type="journal article" date="2024" name="Plant">
        <title>Genomic evolution and insights into agronomic trait innovations of Sesamum species.</title>
        <authorList>
            <person name="Miao H."/>
            <person name="Wang L."/>
            <person name="Qu L."/>
            <person name="Liu H."/>
            <person name="Sun Y."/>
            <person name="Le M."/>
            <person name="Wang Q."/>
            <person name="Wei S."/>
            <person name="Zheng Y."/>
            <person name="Lin W."/>
            <person name="Duan Y."/>
            <person name="Cao H."/>
            <person name="Xiong S."/>
            <person name="Wang X."/>
            <person name="Wei L."/>
            <person name="Li C."/>
            <person name="Ma Q."/>
            <person name="Ju M."/>
            <person name="Zhao R."/>
            <person name="Li G."/>
            <person name="Mu C."/>
            <person name="Tian Q."/>
            <person name="Mei H."/>
            <person name="Zhang T."/>
            <person name="Gao T."/>
            <person name="Zhang H."/>
        </authorList>
    </citation>
    <scope>NUCLEOTIDE SEQUENCE</scope>
    <source>
        <strain evidence="2">K16</strain>
    </source>
</reference>
<dbReference type="EMBL" id="JACGWL010000003">
    <property type="protein sequence ID" value="KAK4406316.1"/>
    <property type="molecule type" value="Genomic_DNA"/>
</dbReference>
<accession>A0AAE1X6Y4</accession>
<sequence length="272" mass="30905">MEMIKIEILDEEGGTSDQRQKGSQVPSEYVVNEVETSSDDEGETTDRPPTNEPEVETSDGRGDQQPQNGFQTPPEVLQIVIVQTPLPWRPRRRRFHKVPPLLLTEEKKRQDYIPKAVSIGPYHHGKSELSLAEAFKPTALKLFVLGGGRTRRFYYNHVLEVIGEIRSCYEEGSTDAYSDCKLAKMMLLDACFIIIYIEFGTPSEGEPEMQGHEHRLKMQKVMTMVEDLGLLTSAIVLRDLFLLENQIPLPILNLLIDLRYGNGAGEMLLNRY</sequence>
<organism evidence="2 3">
    <name type="scientific">Sesamum angolense</name>
    <dbReference type="NCBI Taxonomy" id="2727404"/>
    <lineage>
        <taxon>Eukaryota</taxon>
        <taxon>Viridiplantae</taxon>
        <taxon>Streptophyta</taxon>
        <taxon>Embryophyta</taxon>
        <taxon>Tracheophyta</taxon>
        <taxon>Spermatophyta</taxon>
        <taxon>Magnoliopsida</taxon>
        <taxon>eudicotyledons</taxon>
        <taxon>Gunneridae</taxon>
        <taxon>Pentapetalae</taxon>
        <taxon>asterids</taxon>
        <taxon>lamiids</taxon>
        <taxon>Lamiales</taxon>
        <taxon>Pedaliaceae</taxon>
        <taxon>Sesamum</taxon>
    </lineage>
</organism>
<dbReference type="AlphaFoldDB" id="A0AAE1X6Y4"/>
<evidence type="ECO:0000313" key="3">
    <source>
        <dbReference type="Proteomes" id="UP001289374"/>
    </source>
</evidence>
<dbReference type="PANTHER" id="PTHR31170">
    <property type="entry name" value="BNAC04G53230D PROTEIN"/>
    <property type="match status" value="1"/>
</dbReference>
<keyword evidence="3" id="KW-1185">Reference proteome</keyword>
<evidence type="ECO:0000256" key="1">
    <source>
        <dbReference type="SAM" id="MobiDB-lite"/>
    </source>
</evidence>
<dbReference type="Proteomes" id="UP001289374">
    <property type="component" value="Unassembled WGS sequence"/>
</dbReference>
<dbReference type="Pfam" id="PF03140">
    <property type="entry name" value="DUF247"/>
    <property type="match status" value="1"/>
</dbReference>
<dbReference type="InterPro" id="IPR004158">
    <property type="entry name" value="DUF247_pln"/>
</dbReference>
<feature type="region of interest" description="Disordered" evidence="1">
    <location>
        <begin position="1"/>
        <end position="74"/>
    </location>
</feature>
<name>A0AAE1X6Y4_9LAMI</name>
<feature type="compositionally biased region" description="Polar residues" evidence="1">
    <location>
        <begin position="15"/>
        <end position="26"/>
    </location>
</feature>
<gene>
    <name evidence="2" type="ORF">Sango_0638100</name>
</gene>
<proteinExistence type="predicted"/>
<dbReference type="PANTHER" id="PTHR31170:SF18">
    <property type="entry name" value="(WILD MALAYSIAN BANANA) HYPOTHETICAL PROTEIN"/>
    <property type="match status" value="1"/>
</dbReference>
<evidence type="ECO:0000313" key="2">
    <source>
        <dbReference type="EMBL" id="KAK4406316.1"/>
    </source>
</evidence>